<sequence>MYNLKPKLLAVALLGAGLGTLVLPAQAAAIQEQVKVTSATHLGADEAAAISSAAAQVLRHVAEARAALHRKDGESARTQLGKVDRLLEIIGAALPTATVKDRIWVAKRHLEYEDSEQVLPDLIPIYSSLDEIQDLVPVQQAREHIDKAKQRLQKGDKQAADEELRAGDAALVYTEVDLPLQRTRNRIEAARTALDKGDSQAADTALQQAEDSVVYLSVSVDAPMARARESLWQATRDFTAGAVDSVRRDLAEADRYLHHAAQSMDETTRNTANHLVEELQAVKERLETGGSTVADSLSRLWEESAALAERAESYVDTGWQRLTYQPLGKDDLVEARLHVHFARIDQFTSHDSRQAGSELESALGYLDEAERHVAKTHRDEVKRLRGEVQQLMARVGDVGKSGIPVAQDYDRTIEQMSGLIRTL</sequence>
<keyword evidence="2" id="KW-0732">Signal</keyword>
<dbReference type="Pfam" id="PF10938">
    <property type="entry name" value="YfdX"/>
    <property type="match status" value="1"/>
</dbReference>
<dbReference type="InterPro" id="IPR021236">
    <property type="entry name" value="Uncharacterised_YfdX"/>
</dbReference>
<organism evidence="3 4">
    <name type="scientific">Thioalbus denitrificans</name>
    <dbReference type="NCBI Taxonomy" id="547122"/>
    <lineage>
        <taxon>Bacteria</taxon>
        <taxon>Pseudomonadati</taxon>
        <taxon>Pseudomonadota</taxon>
        <taxon>Gammaproteobacteria</taxon>
        <taxon>Chromatiales</taxon>
        <taxon>Ectothiorhodospiraceae</taxon>
        <taxon>Thioalbus</taxon>
    </lineage>
</organism>
<reference evidence="3 4" key="1">
    <citation type="submission" date="2018-07" db="EMBL/GenBank/DDBJ databases">
        <title>Genomic Encyclopedia of Type Strains, Phase IV (KMG-IV): sequencing the most valuable type-strain genomes for metagenomic binning, comparative biology and taxonomic classification.</title>
        <authorList>
            <person name="Goeker M."/>
        </authorList>
    </citation>
    <scope>NUCLEOTIDE SEQUENCE [LARGE SCALE GENOMIC DNA]</scope>
    <source>
        <strain evidence="3 4">DSM 26407</strain>
    </source>
</reference>
<dbReference type="EMBL" id="QPJY01000002">
    <property type="protein sequence ID" value="RCX31919.1"/>
    <property type="molecule type" value="Genomic_DNA"/>
</dbReference>
<gene>
    <name evidence="3" type="ORF">DFQ59_102266</name>
</gene>
<feature type="chain" id="PRO_5016843034" evidence="2">
    <location>
        <begin position="28"/>
        <end position="423"/>
    </location>
</feature>
<feature type="signal peptide" evidence="2">
    <location>
        <begin position="1"/>
        <end position="27"/>
    </location>
</feature>
<keyword evidence="4" id="KW-1185">Reference proteome</keyword>
<name>A0A369CDD7_9GAMM</name>
<feature type="coiled-coil region" evidence="1">
    <location>
        <begin position="138"/>
        <end position="165"/>
    </location>
</feature>
<protein>
    <submittedName>
        <fullName evidence="3">YfdX protein</fullName>
    </submittedName>
</protein>
<evidence type="ECO:0000256" key="2">
    <source>
        <dbReference type="SAM" id="SignalP"/>
    </source>
</evidence>
<evidence type="ECO:0000313" key="4">
    <source>
        <dbReference type="Proteomes" id="UP000252707"/>
    </source>
</evidence>
<evidence type="ECO:0000313" key="3">
    <source>
        <dbReference type="EMBL" id="RCX31919.1"/>
    </source>
</evidence>
<dbReference type="Proteomes" id="UP000252707">
    <property type="component" value="Unassembled WGS sequence"/>
</dbReference>
<dbReference type="AlphaFoldDB" id="A0A369CDD7"/>
<dbReference type="RefSeq" id="WP_170142055.1">
    <property type="nucleotide sequence ID" value="NZ_QPJY01000002.1"/>
</dbReference>
<evidence type="ECO:0000256" key="1">
    <source>
        <dbReference type="SAM" id="Coils"/>
    </source>
</evidence>
<proteinExistence type="predicted"/>
<keyword evidence="1" id="KW-0175">Coiled coil</keyword>
<accession>A0A369CDD7</accession>
<dbReference type="Gene3D" id="6.10.250.2140">
    <property type="match status" value="1"/>
</dbReference>
<comment type="caution">
    <text evidence="3">The sequence shown here is derived from an EMBL/GenBank/DDBJ whole genome shotgun (WGS) entry which is preliminary data.</text>
</comment>